<keyword evidence="2" id="KW-0804">Transcription</keyword>
<keyword evidence="5" id="KW-1185">Reference proteome</keyword>
<keyword evidence="1" id="KW-0805">Transcription regulation</keyword>
<dbReference type="OrthoDB" id="681133at2759"/>
<dbReference type="EMBL" id="SWLB01000026">
    <property type="protein sequence ID" value="KAF3321835.1"/>
    <property type="molecule type" value="Genomic_DNA"/>
</dbReference>
<feature type="domain" description="Transcription factor MYC/MYB N-terminal" evidence="3">
    <location>
        <begin position="5"/>
        <end position="45"/>
    </location>
</feature>
<protein>
    <submittedName>
        <fullName evidence="4">Transcription factor LHW</fullName>
    </submittedName>
</protein>
<evidence type="ECO:0000256" key="2">
    <source>
        <dbReference type="ARBA" id="ARBA00023163"/>
    </source>
</evidence>
<dbReference type="AlphaFoldDB" id="A0A833Q9G8"/>
<dbReference type="InterPro" id="IPR043561">
    <property type="entry name" value="LHW-like"/>
</dbReference>
<name>A0A833Q9G8_9POAL</name>
<organism evidence="4 5">
    <name type="scientific">Carex littledalei</name>
    <dbReference type="NCBI Taxonomy" id="544730"/>
    <lineage>
        <taxon>Eukaryota</taxon>
        <taxon>Viridiplantae</taxon>
        <taxon>Streptophyta</taxon>
        <taxon>Embryophyta</taxon>
        <taxon>Tracheophyta</taxon>
        <taxon>Spermatophyta</taxon>
        <taxon>Magnoliopsida</taxon>
        <taxon>Liliopsida</taxon>
        <taxon>Poales</taxon>
        <taxon>Cyperaceae</taxon>
        <taxon>Cyperoideae</taxon>
        <taxon>Cariceae</taxon>
        <taxon>Carex</taxon>
        <taxon>Carex subgen. Euthyceras</taxon>
    </lineage>
</organism>
<accession>A0A833Q9G8</accession>
<sequence>MGMPLREALRRLCVEIGWSYAVFWKAIGFSQHIHLVWEDSCYGEKQFAGNIPLDSLLKEQGLVHAIGEGVIGQTALNGMHLWINRDALFNDGNKGFTELNHQFTSGIRVRTMLL</sequence>
<dbReference type="PANTHER" id="PTHR46196">
    <property type="entry name" value="TRANSCRIPTION FACTOR BHLH155-LIKE ISOFORM X1-RELATED"/>
    <property type="match status" value="1"/>
</dbReference>
<gene>
    <name evidence="4" type="ORF">FCM35_KLT14051</name>
</gene>
<evidence type="ECO:0000313" key="5">
    <source>
        <dbReference type="Proteomes" id="UP000623129"/>
    </source>
</evidence>
<reference evidence="4" key="1">
    <citation type="submission" date="2020-01" db="EMBL/GenBank/DDBJ databases">
        <title>Genome sequence of Kobresia littledalei, the first chromosome-level genome in the family Cyperaceae.</title>
        <authorList>
            <person name="Qu G."/>
        </authorList>
    </citation>
    <scope>NUCLEOTIDE SEQUENCE</scope>
    <source>
        <strain evidence="4">C.B.Clarke</strain>
        <tissue evidence="4">Leaf</tissue>
    </source>
</reference>
<dbReference type="GO" id="GO:0003700">
    <property type="term" value="F:DNA-binding transcription factor activity"/>
    <property type="evidence" value="ECO:0007669"/>
    <property type="project" value="InterPro"/>
</dbReference>
<dbReference type="Proteomes" id="UP000623129">
    <property type="component" value="Unassembled WGS sequence"/>
</dbReference>
<evidence type="ECO:0000313" key="4">
    <source>
        <dbReference type="EMBL" id="KAF3321835.1"/>
    </source>
</evidence>
<proteinExistence type="predicted"/>
<dbReference type="InterPro" id="IPR025610">
    <property type="entry name" value="MYC/MYB_N"/>
</dbReference>
<evidence type="ECO:0000259" key="3">
    <source>
        <dbReference type="Pfam" id="PF14215"/>
    </source>
</evidence>
<dbReference type="Pfam" id="PF14215">
    <property type="entry name" value="bHLH-MYC_N"/>
    <property type="match status" value="1"/>
</dbReference>
<dbReference type="PANTHER" id="PTHR46196:SF4">
    <property type="entry name" value="TRANSCRIPTION FACTOR LHW"/>
    <property type="match status" value="1"/>
</dbReference>
<evidence type="ECO:0000256" key="1">
    <source>
        <dbReference type="ARBA" id="ARBA00023015"/>
    </source>
</evidence>
<comment type="caution">
    <text evidence="4">The sequence shown here is derived from an EMBL/GenBank/DDBJ whole genome shotgun (WGS) entry which is preliminary data.</text>
</comment>